<dbReference type="Pfam" id="PF08241">
    <property type="entry name" value="Methyltransf_11"/>
    <property type="match status" value="1"/>
</dbReference>
<evidence type="ECO:0000313" key="2">
    <source>
        <dbReference type="EMBL" id="CAE8586519.1"/>
    </source>
</evidence>
<dbReference type="Proteomes" id="UP000654075">
    <property type="component" value="Unassembled WGS sequence"/>
</dbReference>
<dbReference type="InterPro" id="IPR029063">
    <property type="entry name" value="SAM-dependent_MTases_sf"/>
</dbReference>
<dbReference type="PANTHER" id="PTHR43591">
    <property type="entry name" value="METHYLTRANSFERASE"/>
    <property type="match status" value="1"/>
</dbReference>
<keyword evidence="3" id="KW-1185">Reference proteome</keyword>
<organism evidence="2 3">
    <name type="scientific">Polarella glacialis</name>
    <name type="common">Dinoflagellate</name>
    <dbReference type="NCBI Taxonomy" id="89957"/>
    <lineage>
        <taxon>Eukaryota</taxon>
        <taxon>Sar</taxon>
        <taxon>Alveolata</taxon>
        <taxon>Dinophyceae</taxon>
        <taxon>Suessiales</taxon>
        <taxon>Suessiaceae</taxon>
        <taxon>Polarella</taxon>
    </lineage>
</organism>
<reference evidence="2" key="1">
    <citation type="submission" date="2021-02" db="EMBL/GenBank/DDBJ databases">
        <authorList>
            <person name="Dougan E. K."/>
            <person name="Rhodes N."/>
            <person name="Thang M."/>
            <person name="Chan C."/>
        </authorList>
    </citation>
    <scope>NUCLEOTIDE SEQUENCE</scope>
</reference>
<dbReference type="OrthoDB" id="66144at2759"/>
<dbReference type="GO" id="GO:0008757">
    <property type="term" value="F:S-adenosylmethionine-dependent methyltransferase activity"/>
    <property type="evidence" value="ECO:0007669"/>
    <property type="project" value="InterPro"/>
</dbReference>
<comment type="caution">
    <text evidence="2">The sequence shown here is derived from an EMBL/GenBank/DDBJ whole genome shotgun (WGS) entry which is preliminary data.</text>
</comment>
<name>A0A813DLN4_POLGL</name>
<sequence>MCAETLSRYLPQSPDLAILDAGSGTGLGGESLRKLGYQRLTAMDLSDGMLLRATETGFYERTVQAVLGDRLPFASDEFDATVSQGTFTAGHAPPSGFDELLRVTRPGGFIVFSLKCDILETGGFGAKFRELTEAGRWELVEVAALLVGLLVDAHGPQPMLLPCLPFMSELEDELETCLTRASTLLVTLDVPRGLAVEASSASILLGRDVALVDDLSDQEKSQALQEIAQGARQARMVPSEDSESPCVVVPLGLLGKDVNKPILTSMITGATALTAEALAGGGEILGYHTRSVQLRGCRGCAVTFQLTSACCIL</sequence>
<proteinExistence type="predicted"/>
<dbReference type="AlphaFoldDB" id="A0A813DLN4"/>
<evidence type="ECO:0000313" key="3">
    <source>
        <dbReference type="Proteomes" id="UP000654075"/>
    </source>
</evidence>
<dbReference type="InterPro" id="IPR013216">
    <property type="entry name" value="Methyltransf_11"/>
</dbReference>
<feature type="domain" description="Methyltransferase type 11" evidence="1">
    <location>
        <begin position="19"/>
        <end position="112"/>
    </location>
</feature>
<dbReference type="SUPFAM" id="SSF53335">
    <property type="entry name" value="S-adenosyl-L-methionine-dependent methyltransferases"/>
    <property type="match status" value="1"/>
</dbReference>
<dbReference type="Gene3D" id="3.40.50.150">
    <property type="entry name" value="Vaccinia Virus protein VP39"/>
    <property type="match status" value="1"/>
</dbReference>
<dbReference type="EMBL" id="CAJNNV010002111">
    <property type="protein sequence ID" value="CAE8586519.1"/>
    <property type="molecule type" value="Genomic_DNA"/>
</dbReference>
<dbReference type="PANTHER" id="PTHR43591:SF110">
    <property type="entry name" value="RHODANESE DOMAIN-CONTAINING PROTEIN"/>
    <property type="match status" value="1"/>
</dbReference>
<protein>
    <recommendedName>
        <fullName evidence="1">Methyltransferase type 11 domain-containing protein</fullName>
    </recommendedName>
</protein>
<gene>
    <name evidence="2" type="ORF">PGLA1383_LOCUS5379</name>
</gene>
<dbReference type="CDD" id="cd02440">
    <property type="entry name" value="AdoMet_MTases"/>
    <property type="match status" value="1"/>
</dbReference>
<evidence type="ECO:0000259" key="1">
    <source>
        <dbReference type="Pfam" id="PF08241"/>
    </source>
</evidence>
<accession>A0A813DLN4</accession>